<sequence>MHSCKKAEALAEQGNINKSVTASHMKPSNVSLEDMSAEYVVLCFLSYYYCKLPGRHSTSAPEPPLLFSHMDADSDAHIASVLLSVILEGVFFLLFVVTYIFGSWVIICGVPPGRLKRPSTALFIAGTAMFVLAGVVGCHSTRIAAASMLTLGVHQHFALDLHIMVSVSPMDIENHIIPSWYDPVHKAKFVIYVTQTLIADGFMVRTILNHEERMIHCNASTDISAVVEGMIQSAFLYSAASVVLVVTIFASAHVAYVACLNVFPALSGLVFSFIVIRVGLQSTEAQYLPVSQMQESHLPATSIPGSPSRRHGGSREHQPPPLGMRNPDETDNDVPSKDKFVLTMPSPSMS</sequence>
<feature type="transmembrane region" description="Helical" evidence="2">
    <location>
        <begin position="119"/>
        <end position="138"/>
    </location>
</feature>
<dbReference type="Proteomes" id="UP000230002">
    <property type="component" value="Unassembled WGS sequence"/>
</dbReference>
<feature type="transmembrane region" description="Helical" evidence="2">
    <location>
        <begin position="234"/>
        <end position="256"/>
    </location>
</feature>
<keyword evidence="4" id="KW-1185">Reference proteome</keyword>
<evidence type="ECO:0000313" key="4">
    <source>
        <dbReference type="Proteomes" id="UP000230002"/>
    </source>
</evidence>
<evidence type="ECO:0000313" key="3">
    <source>
        <dbReference type="EMBL" id="PIL34163.1"/>
    </source>
</evidence>
<keyword evidence="2" id="KW-0472">Membrane</keyword>
<accession>A0A2G8SK88</accession>
<evidence type="ECO:0000256" key="2">
    <source>
        <dbReference type="SAM" id="Phobius"/>
    </source>
</evidence>
<protein>
    <submittedName>
        <fullName evidence="3">Uncharacterized protein</fullName>
    </submittedName>
</protein>
<reference evidence="3 4" key="1">
    <citation type="journal article" date="2015" name="Sci. Rep.">
        <title>Chromosome-level genome map provides insights into diverse defense mechanisms in the medicinal fungus Ganoderma sinense.</title>
        <authorList>
            <person name="Zhu Y."/>
            <person name="Xu J."/>
            <person name="Sun C."/>
            <person name="Zhou S."/>
            <person name="Xu H."/>
            <person name="Nelson D.R."/>
            <person name="Qian J."/>
            <person name="Song J."/>
            <person name="Luo H."/>
            <person name="Xiang L."/>
            <person name="Li Y."/>
            <person name="Xu Z."/>
            <person name="Ji A."/>
            <person name="Wang L."/>
            <person name="Lu S."/>
            <person name="Hayward A."/>
            <person name="Sun W."/>
            <person name="Li X."/>
            <person name="Schwartz D.C."/>
            <person name="Wang Y."/>
            <person name="Chen S."/>
        </authorList>
    </citation>
    <scope>NUCLEOTIDE SEQUENCE [LARGE SCALE GENOMIC DNA]</scope>
    <source>
        <strain evidence="3 4">ZZ0214-1</strain>
    </source>
</reference>
<dbReference type="OrthoDB" id="2744308at2759"/>
<name>A0A2G8SK88_9APHY</name>
<feature type="transmembrane region" description="Helical" evidence="2">
    <location>
        <begin position="262"/>
        <end position="280"/>
    </location>
</feature>
<feature type="transmembrane region" description="Helical" evidence="2">
    <location>
        <begin position="78"/>
        <end position="107"/>
    </location>
</feature>
<keyword evidence="2" id="KW-0812">Transmembrane</keyword>
<dbReference type="AlphaFoldDB" id="A0A2G8SK88"/>
<dbReference type="EMBL" id="AYKW01000006">
    <property type="protein sequence ID" value="PIL34163.1"/>
    <property type="molecule type" value="Genomic_DNA"/>
</dbReference>
<evidence type="ECO:0000256" key="1">
    <source>
        <dbReference type="SAM" id="MobiDB-lite"/>
    </source>
</evidence>
<proteinExistence type="predicted"/>
<organism evidence="3 4">
    <name type="scientific">Ganoderma sinense ZZ0214-1</name>
    <dbReference type="NCBI Taxonomy" id="1077348"/>
    <lineage>
        <taxon>Eukaryota</taxon>
        <taxon>Fungi</taxon>
        <taxon>Dikarya</taxon>
        <taxon>Basidiomycota</taxon>
        <taxon>Agaricomycotina</taxon>
        <taxon>Agaricomycetes</taxon>
        <taxon>Polyporales</taxon>
        <taxon>Polyporaceae</taxon>
        <taxon>Ganoderma</taxon>
    </lineage>
</organism>
<feature type="region of interest" description="Disordered" evidence="1">
    <location>
        <begin position="296"/>
        <end position="350"/>
    </location>
</feature>
<keyword evidence="2" id="KW-1133">Transmembrane helix</keyword>
<comment type="caution">
    <text evidence="3">The sequence shown here is derived from an EMBL/GenBank/DDBJ whole genome shotgun (WGS) entry which is preliminary data.</text>
</comment>
<gene>
    <name evidence="3" type="ORF">GSI_03874</name>
</gene>